<dbReference type="GO" id="GO:0005634">
    <property type="term" value="C:nucleus"/>
    <property type="evidence" value="ECO:0007669"/>
    <property type="project" value="TreeGrafter"/>
</dbReference>
<evidence type="ECO:0000313" key="7">
    <source>
        <dbReference type="EMBL" id="KAH6898904.1"/>
    </source>
</evidence>
<dbReference type="SUPFAM" id="SSF82199">
    <property type="entry name" value="SET domain"/>
    <property type="match status" value="1"/>
</dbReference>
<evidence type="ECO:0000256" key="1">
    <source>
        <dbReference type="ARBA" id="ARBA00022723"/>
    </source>
</evidence>
<keyword evidence="3" id="KW-0862">Zinc</keyword>
<dbReference type="OrthoDB" id="265717at2759"/>
<dbReference type="AlphaFoldDB" id="A0A9P8WH95"/>
<evidence type="ECO:0000313" key="8">
    <source>
        <dbReference type="Proteomes" id="UP000777438"/>
    </source>
</evidence>
<evidence type="ECO:0000256" key="3">
    <source>
        <dbReference type="ARBA" id="ARBA00022833"/>
    </source>
</evidence>
<accession>A0A9P8WH95</accession>
<protein>
    <recommendedName>
        <fullName evidence="9">Suppressor of anucleate metulae protein B</fullName>
    </recommendedName>
</protein>
<evidence type="ECO:0000256" key="4">
    <source>
        <dbReference type="PROSITE-ProRule" id="PRU00134"/>
    </source>
</evidence>
<dbReference type="InterPro" id="IPR050869">
    <property type="entry name" value="H3K4_H4K5_MeTrfase"/>
</dbReference>
<dbReference type="Pfam" id="PF01753">
    <property type="entry name" value="zf-MYND"/>
    <property type="match status" value="1"/>
</dbReference>
<reference evidence="7 8" key="1">
    <citation type="journal article" date="2021" name="Nat. Commun.">
        <title>Genetic determinants of endophytism in the Arabidopsis root mycobiome.</title>
        <authorList>
            <person name="Mesny F."/>
            <person name="Miyauchi S."/>
            <person name="Thiergart T."/>
            <person name="Pickel B."/>
            <person name="Atanasova L."/>
            <person name="Karlsson M."/>
            <person name="Huettel B."/>
            <person name="Barry K.W."/>
            <person name="Haridas S."/>
            <person name="Chen C."/>
            <person name="Bauer D."/>
            <person name="Andreopoulos W."/>
            <person name="Pangilinan J."/>
            <person name="LaButti K."/>
            <person name="Riley R."/>
            <person name="Lipzen A."/>
            <person name="Clum A."/>
            <person name="Drula E."/>
            <person name="Henrissat B."/>
            <person name="Kohler A."/>
            <person name="Grigoriev I.V."/>
            <person name="Martin F.M."/>
            <person name="Hacquard S."/>
        </authorList>
    </citation>
    <scope>NUCLEOTIDE SEQUENCE [LARGE SCALE GENOMIC DNA]</scope>
    <source>
        <strain evidence="7 8">MPI-CAGE-CH-0241</strain>
    </source>
</reference>
<dbReference type="SMART" id="SM00317">
    <property type="entry name" value="SET"/>
    <property type="match status" value="1"/>
</dbReference>
<dbReference type="GO" id="GO:0008270">
    <property type="term" value="F:zinc ion binding"/>
    <property type="evidence" value="ECO:0007669"/>
    <property type="project" value="UniProtKB-KW"/>
</dbReference>
<keyword evidence="1" id="KW-0479">Metal-binding</keyword>
<dbReference type="InterPro" id="IPR002893">
    <property type="entry name" value="Znf_MYND"/>
</dbReference>
<evidence type="ECO:0000256" key="2">
    <source>
        <dbReference type="ARBA" id="ARBA00022771"/>
    </source>
</evidence>
<gene>
    <name evidence="7" type="ORF">B0T10DRAFT_123156</name>
</gene>
<dbReference type="PANTHER" id="PTHR12197:SF251">
    <property type="entry name" value="EG:BACR7C10.4 PROTEIN"/>
    <property type="match status" value="1"/>
</dbReference>
<dbReference type="Pfam" id="PF00856">
    <property type="entry name" value="SET"/>
    <property type="match status" value="1"/>
</dbReference>
<dbReference type="Gene3D" id="6.10.140.2220">
    <property type="match status" value="1"/>
</dbReference>
<dbReference type="PROSITE" id="PS50865">
    <property type="entry name" value="ZF_MYND_2"/>
    <property type="match status" value="1"/>
</dbReference>
<dbReference type="Proteomes" id="UP000777438">
    <property type="component" value="Unassembled WGS sequence"/>
</dbReference>
<sequence length="540" mass="59826">MAPPSPIEVRPHPTKGRGLYATKTFSPGETIQAFAPLILVASVEHTECVCSYCLKKRAGPDDLRACSLCHHAYYCNTTCQAAAWSAVHSKECKPLQTTPPDHPELPTPVRAVIQALVKKKIGKALETLEGSIADFEYKSEDWKNQQMMGCAAVKFAGLTVDLEAVNKAVEYLCKIQVNAFQRWDFELGHAAIFLEPTLAMANHSCLPNANVEFVGRKAVLQAETEIRTGDEIEISYTDYTYPLPVRQQALKPYHFTCKCRRCEQDLSIYQACALSPNIELNRASLVLDMTKLKTHAAATNAKKAALANEHSGNTAEIVADRCELPPDTVKENRKMLEKQWQTCKGLVSEGWWAVTPLYQVLSDIALHYVREQRYISALLVTCLVATDADPYRYVAPFHPQRSAKIFLIAKLLALTASEAHIPGDSAEKWTNGPTDGVAAQALDTLKGVDQTSLCQMLLLMVLQNAPAGYVDEWGLALEAKAILNDIDQLQGRERELSLINAWNKDPRSDQSHAFFRYAVVQQVDTLAKLGPKILALDFGQ</sequence>
<name>A0A9P8WH95_9HYPO</name>
<evidence type="ECO:0008006" key="9">
    <source>
        <dbReference type="Google" id="ProtNLM"/>
    </source>
</evidence>
<dbReference type="InterPro" id="IPR001214">
    <property type="entry name" value="SET_dom"/>
</dbReference>
<organism evidence="7 8">
    <name type="scientific">Thelonectria olida</name>
    <dbReference type="NCBI Taxonomy" id="1576542"/>
    <lineage>
        <taxon>Eukaryota</taxon>
        <taxon>Fungi</taxon>
        <taxon>Dikarya</taxon>
        <taxon>Ascomycota</taxon>
        <taxon>Pezizomycotina</taxon>
        <taxon>Sordariomycetes</taxon>
        <taxon>Hypocreomycetidae</taxon>
        <taxon>Hypocreales</taxon>
        <taxon>Nectriaceae</taxon>
        <taxon>Thelonectria</taxon>
    </lineage>
</organism>
<dbReference type="SUPFAM" id="SSF144232">
    <property type="entry name" value="HIT/MYND zinc finger-like"/>
    <property type="match status" value="1"/>
</dbReference>
<feature type="domain" description="MYND-type" evidence="6">
    <location>
        <begin position="50"/>
        <end position="92"/>
    </location>
</feature>
<dbReference type="InterPro" id="IPR046341">
    <property type="entry name" value="SET_dom_sf"/>
</dbReference>
<evidence type="ECO:0000259" key="5">
    <source>
        <dbReference type="PROSITE" id="PS50280"/>
    </source>
</evidence>
<dbReference type="Gene3D" id="2.170.270.10">
    <property type="entry name" value="SET domain"/>
    <property type="match status" value="1"/>
</dbReference>
<comment type="caution">
    <text evidence="7">The sequence shown here is derived from an EMBL/GenBank/DDBJ whole genome shotgun (WGS) entry which is preliminary data.</text>
</comment>
<dbReference type="PROSITE" id="PS50280">
    <property type="entry name" value="SET"/>
    <property type="match status" value="1"/>
</dbReference>
<dbReference type="CDD" id="cd20071">
    <property type="entry name" value="SET_SMYD"/>
    <property type="match status" value="1"/>
</dbReference>
<dbReference type="PANTHER" id="PTHR12197">
    <property type="entry name" value="HISTONE-LYSINE N-METHYLTRANSFERASE SMYD"/>
    <property type="match status" value="1"/>
</dbReference>
<dbReference type="Gene3D" id="1.10.220.160">
    <property type="match status" value="1"/>
</dbReference>
<keyword evidence="2 4" id="KW-0863">Zinc-finger</keyword>
<dbReference type="EMBL" id="JAGPYM010000002">
    <property type="protein sequence ID" value="KAH6898904.1"/>
    <property type="molecule type" value="Genomic_DNA"/>
</dbReference>
<feature type="domain" description="SET" evidence="5">
    <location>
        <begin position="5"/>
        <end position="237"/>
    </location>
</feature>
<evidence type="ECO:0000259" key="6">
    <source>
        <dbReference type="PROSITE" id="PS50865"/>
    </source>
</evidence>
<proteinExistence type="predicted"/>
<keyword evidence="8" id="KW-1185">Reference proteome</keyword>